<dbReference type="Gene3D" id="3.40.50.300">
    <property type="entry name" value="P-loop containing nucleotide triphosphate hydrolases"/>
    <property type="match status" value="1"/>
</dbReference>
<dbReference type="InterPro" id="IPR027417">
    <property type="entry name" value="P-loop_NTPase"/>
</dbReference>
<dbReference type="SUPFAM" id="SSF52540">
    <property type="entry name" value="P-loop containing nucleoside triphosphate hydrolases"/>
    <property type="match status" value="1"/>
</dbReference>
<dbReference type="EMBL" id="FOWD01000074">
    <property type="protein sequence ID" value="SFO69487.1"/>
    <property type="molecule type" value="Genomic_DNA"/>
</dbReference>
<keyword evidence="1" id="KW-0418">Kinase</keyword>
<organism evidence="1 2">
    <name type="scientific">Anaerocolumna aminovalerica</name>
    <dbReference type="NCBI Taxonomy" id="1527"/>
    <lineage>
        <taxon>Bacteria</taxon>
        <taxon>Bacillati</taxon>
        <taxon>Bacillota</taxon>
        <taxon>Clostridia</taxon>
        <taxon>Lachnospirales</taxon>
        <taxon>Lachnospiraceae</taxon>
        <taxon>Anaerocolumna</taxon>
    </lineage>
</organism>
<reference evidence="1 2" key="1">
    <citation type="submission" date="2016-10" db="EMBL/GenBank/DDBJ databases">
        <authorList>
            <person name="de Groot N.N."/>
        </authorList>
    </citation>
    <scope>NUCLEOTIDE SEQUENCE [LARGE SCALE GENOMIC DNA]</scope>
    <source>
        <strain evidence="1 2">DSM 1283</strain>
    </source>
</reference>
<dbReference type="OrthoDB" id="9811893at2"/>
<accession>A0A1I5J9Q8</accession>
<protein>
    <submittedName>
        <fullName evidence="1">Predicted kinase</fullName>
    </submittedName>
</protein>
<dbReference type="STRING" id="1527.SAMN04489757_1742"/>
<gene>
    <name evidence="1" type="ORF">SAMN04489757_1742</name>
</gene>
<dbReference type="Proteomes" id="UP000198806">
    <property type="component" value="Unassembled WGS sequence"/>
</dbReference>
<evidence type="ECO:0000313" key="2">
    <source>
        <dbReference type="Proteomes" id="UP000198806"/>
    </source>
</evidence>
<proteinExistence type="predicted"/>
<evidence type="ECO:0000313" key="1">
    <source>
        <dbReference type="EMBL" id="SFO69487.1"/>
    </source>
</evidence>
<sequence length="174" mass="19979">MERAIYLITGVMASGKSTIGELLASKMEKGVHLRGDVFRRMIVSGREEMSAQPSEEAIRQLYLRYYLAVNAAKTYYDNDFSVVLQDNYYGAELSHIIKQFKDYPVHVIVLCPTVEVVKEREKSRGKIGYSGFTVENLYADFMKDTPKIGLWLDTSEQSPEQSVYRILQHFCKET</sequence>
<dbReference type="RefSeq" id="WP_091689414.1">
    <property type="nucleotide sequence ID" value="NZ_BAABFM010000075.1"/>
</dbReference>
<dbReference type="GO" id="GO:0016301">
    <property type="term" value="F:kinase activity"/>
    <property type="evidence" value="ECO:0007669"/>
    <property type="project" value="UniProtKB-KW"/>
</dbReference>
<dbReference type="AlphaFoldDB" id="A0A1I5J9Q8"/>
<keyword evidence="2" id="KW-1185">Reference proteome</keyword>
<dbReference type="Pfam" id="PF13671">
    <property type="entry name" value="AAA_33"/>
    <property type="match status" value="1"/>
</dbReference>
<name>A0A1I5J9Q8_9FIRM</name>
<keyword evidence="1" id="KW-0808">Transferase</keyword>